<dbReference type="EMBL" id="BIMN01000003">
    <property type="protein sequence ID" value="GCE63626.1"/>
    <property type="molecule type" value="Genomic_DNA"/>
</dbReference>
<comment type="caution">
    <text evidence="1">The sequence shown here is derived from an EMBL/GenBank/DDBJ whole genome shotgun (WGS) entry which is preliminary data.</text>
</comment>
<gene>
    <name evidence="1" type="ORF">MHSWG343_06230</name>
</gene>
<sequence>MSIPIKAALAGSTVFPAAISGTYYIVQDGVKVEVKKIKKPWEPTQELKDASSRLWNWDREANKDKCFFSFKHTEDNSCKGSQ</sequence>
<dbReference type="RefSeq" id="WP_216083309.1">
    <property type="nucleotide sequence ID" value="NZ_CACTIB010000021.1"/>
</dbReference>
<reference evidence="1 2" key="1">
    <citation type="submission" date="2019-01" db="EMBL/GenBank/DDBJ databases">
        <title>Draft genome sequences of Candidatus Mycoplasma haemohominis SWG34-3 identified from a patient with pyrexia, anemia and liver dysfunction.</title>
        <authorList>
            <person name="Sekizuka T."/>
            <person name="Hattori N."/>
            <person name="Katano H."/>
            <person name="Takuma T."/>
            <person name="Ito T."/>
            <person name="Arai N."/>
            <person name="Yanai R."/>
            <person name="Ishii S."/>
            <person name="Miura Y."/>
            <person name="Tokunaga T."/>
            <person name="Watanabe H."/>
            <person name="Nomura N."/>
            <person name="Eguchi J."/>
            <person name="Arai T."/>
            <person name="Hasegawa H."/>
            <person name="Nakamaki T."/>
            <person name="Wakita T."/>
            <person name="Niki Y."/>
            <person name="Kuroda M."/>
        </authorList>
    </citation>
    <scope>NUCLEOTIDE SEQUENCE [LARGE SCALE GENOMIC DNA]</scope>
    <source>
        <strain evidence="1">SWG34-3</strain>
    </source>
</reference>
<accession>A0A478FTA8</accession>
<evidence type="ECO:0000313" key="1">
    <source>
        <dbReference type="EMBL" id="GCE63626.1"/>
    </source>
</evidence>
<dbReference type="AlphaFoldDB" id="A0A478FTA8"/>
<organism evidence="1 2">
    <name type="scientific">Candidatus Mycoplasma haematohominis</name>
    <dbReference type="NCBI Taxonomy" id="1494318"/>
    <lineage>
        <taxon>Bacteria</taxon>
        <taxon>Bacillati</taxon>
        <taxon>Mycoplasmatota</taxon>
        <taxon>Mollicutes</taxon>
        <taxon>Mycoplasmataceae</taxon>
        <taxon>Mycoplasma</taxon>
    </lineage>
</organism>
<name>A0A478FTA8_9MOLU</name>
<dbReference type="Proteomes" id="UP000324831">
    <property type="component" value="Unassembled WGS sequence"/>
</dbReference>
<protein>
    <submittedName>
        <fullName evidence="1">Uncharacterized protein</fullName>
    </submittedName>
</protein>
<evidence type="ECO:0000313" key="2">
    <source>
        <dbReference type="Proteomes" id="UP000324831"/>
    </source>
</evidence>
<proteinExistence type="predicted"/>